<dbReference type="EMBL" id="VCEA01000003">
    <property type="protein sequence ID" value="KAB0341343.1"/>
    <property type="molecule type" value="Genomic_DNA"/>
</dbReference>
<dbReference type="InterPro" id="IPR000711">
    <property type="entry name" value="ATPase_OSCP/dsu"/>
</dbReference>
<dbReference type="Pfam" id="PF00213">
    <property type="entry name" value="OSCP"/>
    <property type="match status" value="2"/>
</dbReference>
<evidence type="ECO:0000256" key="4">
    <source>
        <dbReference type="ARBA" id="ARBA00022781"/>
    </source>
</evidence>
<keyword evidence="4" id="KW-0375">Hydrogen ion transport</keyword>
<protein>
    <recommendedName>
        <fullName evidence="10">ATP synthase peripheral stalk subunit OSCP, mitochondrial</fullName>
    </recommendedName>
    <alternativeName>
        <fullName evidence="11">ATP synthase subunit O</fullName>
    </alternativeName>
    <alternativeName>
        <fullName evidence="8">Oligomycin sensitivity conferral protein</fullName>
    </alternativeName>
</protein>
<keyword evidence="3" id="KW-0813">Transport</keyword>
<evidence type="ECO:0000256" key="8">
    <source>
        <dbReference type="ARBA" id="ARBA00033369"/>
    </source>
</evidence>
<evidence type="ECO:0000313" key="12">
    <source>
        <dbReference type="EMBL" id="KAB0341343.1"/>
    </source>
</evidence>
<evidence type="ECO:0000256" key="11">
    <source>
        <dbReference type="ARBA" id="ARBA00078525"/>
    </source>
</evidence>
<comment type="similarity">
    <text evidence="2">Belongs to the ATPase delta chain family.</text>
</comment>
<comment type="caution">
    <text evidence="12">The sequence shown here is derived from an EMBL/GenBank/DDBJ whole genome shotgun (WGS) entry which is preliminary data.</text>
</comment>
<evidence type="ECO:0000256" key="1">
    <source>
        <dbReference type="ARBA" id="ARBA00004370"/>
    </source>
</evidence>
<comment type="subcellular location">
    <subcellularLocation>
        <location evidence="1">Membrane</location>
    </subcellularLocation>
</comment>
<evidence type="ECO:0000256" key="3">
    <source>
        <dbReference type="ARBA" id="ARBA00022448"/>
    </source>
</evidence>
<dbReference type="InterPro" id="IPR020781">
    <property type="entry name" value="ATPase_OSCP/d_CS"/>
</dbReference>
<sequence>MAAPAVSGLSQQVRCFSTSVVRPFAKLVRPPVQIYGIEGRYATALYSAASKQNKLEQVEKELLRVGLCSVLDLRWLRQLLGCSQTQQPDWETRQILKEPKMAASLMNPYIKRSVKVKSLNDMTAKEKFSPLTSNLINLLAENGRLNNTPAVISAFSTMMSVHRGEVPCTVTTASPLDEATLTELKTVLKSFLSKGQVLKLEVKIDPSIMGGMIVRIGEKYVDMSAKTKIQKLSRAMREIL</sequence>
<name>A0A5N3UWY6_MUNMU</name>
<comment type="subunit">
    <text evidence="9">Component of the ATP synthase complex composed at least of ATP5F1A/subunit alpha, ATP5F1B/subunit beta, ATP5MC1/subunit c (homooctomer), MT-ATP6/subunit a, MT-ATP8/subunit 8, ATP5ME/subunit e, ATP5MF/subunit f, ATP5MG/subunit g, ATP5MK/subunit k, ATP5MJ/subunit j, ATP5F1C/subunit gamma, ATP5F1D/subunit delta, ATP5F1E/subunit epsilon, ATP5PF/subunit F6, ATP5PB/subunit b, ATP5PD/subunit d, ATP5PO/subunit OSCP. ATP synthase complex consists of a soluble F(1) head domain (subunits alpha(3) and beta(3)) - the catalytic core - and a membrane F(0) domain - the membrane proton channel (subunits c, a, 8, e, f, g, k and j). These two domains are linked by a central stalk (subunits gamma, delta, and epsilon) rotating inside the F1 region and a stationary peripheral stalk (subunits F6, b, d, and OSCP).</text>
</comment>
<dbReference type="InterPro" id="IPR026015">
    <property type="entry name" value="ATP_synth_OSCP/delta_N_sf"/>
</dbReference>
<dbReference type="Proteomes" id="UP000326458">
    <property type="component" value="Unassembled WGS sequence"/>
</dbReference>
<evidence type="ECO:0000256" key="5">
    <source>
        <dbReference type="ARBA" id="ARBA00023065"/>
    </source>
</evidence>
<keyword evidence="13" id="KW-1185">Reference proteome</keyword>
<dbReference type="Gene3D" id="1.10.520.20">
    <property type="entry name" value="N-terminal domain of the delta subunit of the F1F0-ATP synthase"/>
    <property type="match status" value="2"/>
</dbReference>
<dbReference type="SUPFAM" id="SSF47928">
    <property type="entry name" value="N-terminal domain of the delta subunit of the F1F0-ATP synthase"/>
    <property type="match status" value="1"/>
</dbReference>
<dbReference type="HAMAP" id="MF_01416">
    <property type="entry name" value="ATP_synth_delta_bact"/>
    <property type="match status" value="1"/>
</dbReference>
<proteinExistence type="inferred from homology"/>
<accession>A0A5N3UWY6</accession>
<dbReference type="AlphaFoldDB" id="A0A5N3UWY6"/>
<dbReference type="PANTHER" id="PTHR11910">
    <property type="entry name" value="ATP SYNTHASE DELTA CHAIN"/>
    <property type="match status" value="1"/>
</dbReference>
<keyword evidence="6" id="KW-0472">Membrane</keyword>
<reference evidence="12 13" key="1">
    <citation type="submission" date="2019-06" db="EMBL/GenBank/DDBJ databases">
        <title>Discovery of a novel chromosome fission-fusion reversal in muntjac.</title>
        <authorList>
            <person name="Mudd A.B."/>
            <person name="Bredeson J.V."/>
            <person name="Baum R."/>
            <person name="Hockemeyer D."/>
            <person name="Rokhsar D.S."/>
        </authorList>
    </citation>
    <scope>NUCLEOTIDE SEQUENCE [LARGE SCALE GENOMIC DNA]</scope>
    <source>
        <strain evidence="12">UTSW_UCB_Mm</strain>
        <tissue evidence="12">Fibroblast cell line</tissue>
    </source>
</reference>
<dbReference type="PROSITE" id="PS00389">
    <property type="entry name" value="ATPASE_DELTA"/>
    <property type="match status" value="1"/>
</dbReference>
<dbReference type="NCBIfam" id="TIGR01145">
    <property type="entry name" value="ATP_synt_delta"/>
    <property type="match status" value="1"/>
</dbReference>
<keyword evidence="5" id="KW-0406">Ion transport</keyword>
<evidence type="ECO:0000313" key="13">
    <source>
        <dbReference type="Proteomes" id="UP000326458"/>
    </source>
</evidence>
<organism evidence="12 13">
    <name type="scientific">Muntiacus muntjak</name>
    <name type="common">Barking deer</name>
    <name type="synonym">Indian muntjac</name>
    <dbReference type="NCBI Taxonomy" id="9888"/>
    <lineage>
        <taxon>Eukaryota</taxon>
        <taxon>Metazoa</taxon>
        <taxon>Chordata</taxon>
        <taxon>Craniata</taxon>
        <taxon>Vertebrata</taxon>
        <taxon>Euteleostomi</taxon>
        <taxon>Mammalia</taxon>
        <taxon>Eutheria</taxon>
        <taxon>Laurasiatheria</taxon>
        <taxon>Artiodactyla</taxon>
        <taxon>Ruminantia</taxon>
        <taxon>Pecora</taxon>
        <taxon>Cervidae</taxon>
        <taxon>Muntiacinae</taxon>
        <taxon>Muntiacus</taxon>
    </lineage>
</organism>
<dbReference type="GO" id="GO:0016020">
    <property type="term" value="C:membrane"/>
    <property type="evidence" value="ECO:0007669"/>
    <property type="project" value="UniProtKB-SubCell"/>
</dbReference>
<evidence type="ECO:0000256" key="6">
    <source>
        <dbReference type="ARBA" id="ARBA00023136"/>
    </source>
</evidence>
<evidence type="ECO:0000256" key="10">
    <source>
        <dbReference type="ARBA" id="ARBA00073432"/>
    </source>
</evidence>
<keyword evidence="7" id="KW-0066">ATP synthesis</keyword>
<evidence type="ECO:0000256" key="9">
    <source>
        <dbReference type="ARBA" id="ARBA00064647"/>
    </source>
</evidence>
<evidence type="ECO:0000256" key="7">
    <source>
        <dbReference type="ARBA" id="ARBA00023310"/>
    </source>
</evidence>
<dbReference type="GO" id="GO:0046933">
    <property type="term" value="F:proton-transporting ATP synthase activity, rotational mechanism"/>
    <property type="evidence" value="ECO:0007669"/>
    <property type="project" value="InterPro"/>
</dbReference>
<gene>
    <name evidence="12" type="ORF">FD754_018269</name>
</gene>
<evidence type="ECO:0000256" key="2">
    <source>
        <dbReference type="ARBA" id="ARBA00007046"/>
    </source>
</evidence>